<evidence type="ECO:0000256" key="2">
    <source>
        <dbReference type="ARBA" id="ARBA00022741"/>
    </source>
</evidence>
<evidence type="ECO:0008006" key="8">
    <source>
        <dbReference type="Google" id="ProtNLM"/>
    </source>
</evidence>
<name>A0A810Q951_9FIRM</name>
<evidence type="ECO:0000259" key="4">
    <source>
        <dbReference type="Pfam" id="PF00437"/>
    </source>
</evidence>
<dbReference type="AlphaFoldDB" id="A0A810Q951"/>
<dbReference type="InterPro" id="IPR037257">
    <property type="entry name" value="T2SS_E_N_sf"/>
</dbReference>
<sequence>MAYMRLGDLLVASGTITEQQLERALALQKETKQRLGDALIQNGFITEAQLIDALRVQLGVDFVDLTAISIPVELAQYVPRNIAKKYCVVPVKLVRNSLYLAMSDPLDFVAQDEVKTASRKRIIPMIATRKAVEQAISRLYGNEGTARVIEEMKREAGSSSDVIPAQMAQDTADPRESAPTIRFVNALIERAYTERASDIHLEPQEGEMVVRMRIDGLLRRILTVPADLQNTVISRLKIMGGMNIAEHKIPQDGHAIQSVRGHSLDLRISSMPTVYGEKMVLRLLDKSAQALSKSQLGLEGQDLDNYNALLRNTSGVILLVGPTGSGKSTTMCNMIRDLSREEINIVTLEDPVEYHIPGVSQCQINEKTGMTFASGLRAILRQDPDIISVGEIRDGETASIAMRAAITGHLVFSTLHTNDAVSAVYRLKDVGVEPWLVASALRGVVSQRLLRKVCPHCKKGYQPSAEELALLGMPEDSHVTFYKGEGCPECHHSGYTGRRAAFEILMLNGRLRRLISEGANEERLTEEARKNGFRSMRESCRRLVLEGVTSAEEAARIINTTVDE</sequence>
<dbReference type="Gene3D" id="3.30.300.160">
    <property type="entry name" value="Type II secretion system, protein E, N-terminal domain"/>
    <property type="match status" value="1"/>
</dbReference>
<proteinExistence type="inferred from homology"/>
<dbReference type="InterPro" id="IPR001482">
    <property type="entry name" value="T2SS/T4SS_dom"/>
</dbReference>
<dbReference type="RefSeq" id="WP_213540669.1">
    <property type="nucleotide sequence ID" value="NZ_AP023418.1"/>
</dbReference>
<keyword evidence="3" id="KW-0067">ATP-binding</keyword>
<gene>
    <name evidence="6" type="ORF">MM50RIKEN_18140</name>
</gene>
<dbReference type="GO" id="GO:0016887">
    <property type="term" value="F:ATP hydrolysis activity"/>
    <property type="evidence" value="ECO:0007669"/>
    <property type="project" value="TreeGrafter"/>
</dbReference>
<dbReference type="Gene3D" id="3.40.50.300">
    <property type="entry name" value="P-loop containing nucleotide triphosphate hydrolases"/>
    <property type="match status" value="1"/>
</dbReference>
<evidence type="ECO:0000313" key="6">
    <source>
        <dbReference type="EMBL" id="BCK82051.1"/>
    </source>
</evidence>
<dbReference type="PANTHER" id="PTHR30258:SF2">
    <property type="entry name" value="COMG OPERON PROTEIN 1"/>
    <property type="match status" value="1"/>
</dbReference>
<dbReference type="InterPro" id="IPR007831">
    <property type="entry name" value="T2SS_GspE_N"/>
</dbReference>
<protein>
    <recommendedName>
        <fullName evidence="8">Type II secretion system protein GspE</fullName>
    </recommendedName>
</protein>
<dbReference type="EMBL" id="AP023418">
    <property type="protein sequence ID" value="BCK82051.1"/>
    <property type="molecule type" value="Genomic_DNA"/>
</dbReference>
<keyword evidence="2" id="KW-0547">Nucleotide-binding</keyword>
<dbReference type="Pfam" id="PF00437">
    <property type="entry name" value="T2SSE"/>
    <property type="match status" value="1"/>
</dbReference>
<dbReference type="GO" id="GO:0005886">
    <property type="term" value="C:plasma membrane"/>
    <property type="evidence" value="ECO:0007669"/>
    <property type="project" value="TreeGrafter"/>
</dbReference>
<accession>A0A810Q951</accession>
<evidence type="ECO:0000259" key="5">
    <source>
        <dbReference type="Pfam" id="PF05157"/>
    </source>
</evidence>
<dbReference type="SUPFAM" id="SSF52540">
    <property type="entry name" value="P-loop containing nucleoside triphosphate hydrolases"/>
    <property type="match status" value="1"/>
</dbReference>
<feature type="domain" description="Type II secretion system protein GspE N-terminal" evidence="5">
    <location>
        <begin position="58"/>
        <end position="145"/>
    </location>
</feature>
<dbReference type="PANTHER" id="PTHR30258">
    <property type="entry name" value="TYPE II SECRETION SYSTEM PROTEIN GSPE-RELATED"/>
    <property type="match status" value="1"/>
</dbReference>
<evidence type="ECO:0000256" key="1">
    <source>
        <dbReference type="ARBA" id="ARBA00006611"/>
    </source>
</evidence>
<organism evidence="6 7">
    <name type="scientific">Vescimonas coprocola</name>
    <dbReference type="NCBI Taxonomy" id="2714355"/>
    <lineage>
        <taxon>Bacteria</taxon>
        <taxon>Bacillati</taxon>
        <taxon>Bacillota</taxon>
        <taxon>Clostridia</taxon>
        <taxon>Eubacteriales</taxon>
        <taxon>Oscillospiraceae</taxon>
        <taxon>Vescimonas</taxon>
    </lineage>
</organism>
<evidence type="ECO:0000313" key="7">
    <source>
        <dbReference type="Proteomes" id="UP000681035"/>
    </source>
</evidence>
<dbReference type="Pfam" id="PF05157">
    <property type="entry name" value="MshEN"/>
    <property type="match status" value="1"/>
</dbReference>
<evidence type="ECO:0000256" key="3">
    <source>
        <dbReference type="ARBA" id="ARBA00022840"/>
    </source>
</evidence>
<dbReference type="Proteomes" id="UP000681035">
    <property type="component" value="Chromosome"/>
</dbReference>
<keyword evidence="7" id="KW-1185">Reference proteome</keyword>
<reference evidence="6" key="1">
    <citation type="submission" date="2020-09" db="EMBL/GenBank/DDBJ databases">
        <title>New species isolated from human feces.</title>
        <authorList>
            <person name="Kitahara M."/>
            <person name="Shigeno Y."/>
            <person name="Shime M."/>
            <person name="Matsumoto Y."/>
            <person name="Nakamura S."/>
            <person name="Motooka D."/>
            <person name="Fukuoka S."/>
            <person name="Nishikawa H."/>
            <person name="Benno Y."/>
        </authorList>
    </citation>
    <scope>NUCLEOTIDE SEQUENCE</scope>
    <source>
        <strain evidence="6">MM50</strain>
    </source>
</reference>
<dbReference type="Gene3D" id="3.30.450.90">
    <property type="match status" value="1"/>
</dbReference>
<comment type="similarity">
    <text evidence="1">Belongs to the GSP E family.</text>
</comment>
<dbReference type="KEGG" id="vcop:MM50RIKEN_18140"/>
<dbReference type="InterPro" id="IPR027417">
    <property type="entry name" value="P-loop_NTPase"/>
</dbReference>
<dbReference type="GO" id="GO:0005524">
    <property type="term" value="F:ATP binding"/>
    <property type="evidence" value="ECO:0007669"/>
    <property type="project" value="UniProtKB-KW"/>
</dbReference>
<dbReference type="SUPFAM" id="SSF160246">
    <property type="entry name" value="EspE N-terminal domain-like"/>
    <property type="match status" value="1"/>
</dbReference>
<feature type="domain" description="Bacterial type II secretion system protein E" evidence="4">
    <location>
        <begin position="176"/>
        <end position="556"/>
    </location>
</feature>
<dbReference type="CDD" id="cd01129">
    <property type="entry name" value="PulE-GspE-like"/>
    <property type="match status" value="1"/>
</dbReference>